<proteinExistence type="predicted"/>
<evidence type="ECO:0008006" key="2">
    <source>
        <dbReference type="Google" id="ProtNLM"/>
    </source>
</evidence>
<protein>
    <recommendedName>
        <fullName evidence="2">Beta-barrel assembly-enhancing protease</fullName>
    </recommendedName>
</protein>
<sequence>MLQEALREQYSWVNTPAARFPETDFVCHPLDLPPPSAEAAEWFDLALSKSRGQEQEMAYVEAATRGHWRAAARLASAALDDEDWEAAQPVIAWLLKHQIPSGYAKLAELLAATSAYDGAPVAESTQSMVTSLRWRAAQLGDPVALAEMSRHFARQGRTELAADLLACAQRQNPDIR</sequence>
<dbReference type="AlphaFoldDB" id="A0A645H0X6"/>
<accession>A0A645H0X6</accession>
<dbReference type="EMBL" id="VSSQ01080267">
    <property type="protein sequence ID" value="MPN29523.1"/>
    <property type="molecule type" value="Genomic_DNA"/>
</dbReference>
<evidence type="ECO:0000313" key="1">
    <source>
        <dbReference type="EMBL" id="MPN29523.1"/>
    </source>
</evidence>
<name>A0A645H0X6_9ZZZZ</name>
<comment type="caution">
    <text evidence="1">The sequence shown here is derived from an EMBL/GenBank/DDBJ whole genome shotgun (WGS) entry which is preliminary data.</text>
</comment>
<organism evidence="1">
    <name type="scientific">bioreactor metagenome</name>
    <dbReference type="NCBI Taxonomy" id="1076179"/>
    <lineage>
        <taxon>unclassified sequences</taxon>
        <taxon>metagenomes</taxon>
        <taxon>ecological metagenomes</taxon>
    </lineage>
</organism>
<reference evidence="1" key="1">
    <citation type="submission" date="2019-08" db="EMBL/GenBank/DDBJ databases">
        <authorList>
            <person name="Kucharzyk K."/>
            <person name="Murdoch R.W."/>
            <person name="Higgins S."/>
            <person name="Loffler F."/>
        </authorList>
    </citation>
    <scope>NUCLEOTIDE SEQUENCE</scope>
</reference>
<gene>
    <name evidence="1" type="ORF">SDC9_176976</name>
</gene>